<feature type="transmembrane region" description="Helical" evidence="1">
    <location>
        <begin position="83"/>
        <end position="105"/>
    </location>
</feature>
<organism evidence="2 3">
    <name type="scientific">Embleya hyalina</name>
    <dbReference type="NCBI Taxonomy" id="516124"/>
    <lineage>
        <taxon>Bacteria</taxon>
        <taxon>Bacillati</taxon>
        <taxon>Actinomycetota</taxon>
        <taxon>Actinomycetes</taxon>
        <taxon>Kitasatosporales</taxon>
        <taxon>Streptomycetaceae</taxon>
        <taxon>Embleya</taxon>
    </lineage>
</organism>
<protein>
    <submittedName>
        <fullName evidence="2">Uncharacterized protein</fullName>
    </submittedName>
</protein>
<feature type="transmembrane region" description="Helical" evidence="1">
    <location>
        <begin position="7"/>
        <end position="28"/>
    </location>
</feature>
<keyword evidence="1" id="KW-0472">Membrane</keyword>
<dbReference type="EMBL" id="BIFH01000064">
    <property type="protein sequence ID" value="GCE02441.1"/>
    <property type="molecule type" value="Genomic_DNA"/>
</dbReference>
<comment type="caution">
    <text evidence="2">The sequence shown here is derived from an EMBL/GenBank/DDBJ whole genome shotgun (WGS) entry which is preliminary data.</text>
</comment>
<keyword evidence="1" id="KW-0812">Transmembrane</keyword>
<feature type="transmembrane region" description="Helical" evidence="1">
    <location>
        <begin position="40"/>
        <end position="62"/>
    </location>
</feature>
<sequence length="142" mass="15057">MAFEEKRAWIMAVVTVVAYGTYLALILGRAGDAPLAEVSYAATLLWCVGAAIVATIVLHIVVSIASPEGADRKDQRDREIGRFGGYVGGSFVVVGAVTALGLALAEAEPFWIANAIHLGFCLSAVLGSATRIMAYRRGFLPW</sequence>
<proteinExistence type="predicted"/>
<dbReference type="RefSeq" id="WP_126643932.1">
    <property type="nucleotide sequence ID" value="NZ_BIFH01000064.1"/>
</dbReference>
<keyword evidence="3" id="KW-1185">Reference proteome</keyword>
<reference evidence="2 3" key="1">
    <citation type="submission" date="2018-12" db="EMBL/GenBank/DDBJ databases">
        <title>Draft genome sequence of Embleya hyalina NBRC 13850T.</title>
        <authorList>
            <person name="Komaki H."/>
            <person name="Hosoyama A."/>
            <person name="Kimura A."/>
            <person name="Ichikawa N."/>
            <person name="Tamura T."/>
        </authorList>
    </citation>
    <scope>NUCLEOTIDE SEQUENCE [LARGE SCALE GENOMIC DNA]</scope>
    <source>
        <strain evidence="2 3">NBRC 13850</strain>
    </source>
</reference>
<evidence type="ECO:0000313" key="3">
    <source>
        <dbReference type="Proteomes" id="UP000286931"/>
    </source>
</evidence>
<feature type="transmembrane region" description="Helical" evidence="1">
    <location>
        <begin position="111"/>
        <end position="134"/>
    </location>
</feature>
<evidence type="ECO:0000313" key="2">
    <source>
        <dbReference type="EMBL" id="GCE02441.1"/>
    </source>
</evidence>
<evidence type="ECO:0000256" key="1">
    <source>
        <dbReference type="SAM" id="Phobius"/>
    </source>
</evidence>
<keyword evidence="1" id="KW-1133">Transmembrane helix</keyword>
<dbReference type="OrthoDB" id="4559359at2"/>
<accession>A0A401Z6G0</accession>
<name>A0A401Z6G0_9ACTN</name>
<dbReference type="Proteomes" id="UP000286931">
    <property type="component" value="Unassembled WGS sequence"/>
</dbReference>
<dbReference type="AlphaFoldDB" id="A0A401Z6G0"/>
<gene>
    <name evidence="2" type="ORF">EHYA_10218</name>
</gene>